<keyword evidence="2" id="KW-1185">Reference proteome</keyword>
<organism evidence="1 2">
    <name type="scientific">Arenibacter certesii</name>
    <dbReference type="NCBI Taxonomy" id="228955"/>
    <lineage>
        <taxon>Bacteria</taxon>
        <taxon>Pseudomonadati</taxon>
        <taxon>Bacteroidota</taxon>
        <taxon>Flavobacteriia</taxon>
        <taxon>Flavobacteriales</taxon>
        <taxon>Flavobacteriaceae</taxon>
        <taxon>Arenibacter</taxon>
    </lineage>
</organism>
<gene>
    <name evidence="1" type="ORF">GCM10007383_27670</name>
</gene>
<dbReference type="AlphaFoldDB" id="A0A918J0X4"/>
<dbReference type="EMBL" id="BMWP01000020">
    <property type="protein sequence ID" value="GGW41373.1"/>
    <property type="molecule type" value="Genomic_DNA"/>
</dbReference>
<reference evidence="1" key="2">
    <citation type="submission" date="2020-09" db="EMBL/GenBank/DDBJ databases">
        <authorList>
            <person name="Sun Q."/>
            <person name="Kim S."/>
        </authorList>
    </citation>
    <scope>NUCLEOTIDE SEQUENCE</scope>
    <source>
        <strain evidence="1">KCTC 12113</strain>
    </source>
</reference>
<evidence type="ECO:0000313" key="2">
    <source>
        <dbReference type="Proteomes" id="UP000634668"/>
    </source>
</evidence>
<sequence>MKDNNEAFSTAPKIEKLHWHIQHWKSDLQFMENETSFIHQLLNSDIFKPNTPNLFERIQKYLTRLGEFEARKSKLRQLISKHENHLGGLAQFRKETFDATFYHKHDDLEMEVLDCTDDFKTLKAEIYNYVSGTIKKA</sequence>
<reference evidence="1" key="1">
    <citation type="journal article" date="2014" name="Int. J. Syst. Evol. Microbiol.">
        <title>Complete genome sequence of Corynebacterium casei LMG S-19264T (=DSM 44701T), isolated from a smear-ripened cheese.</title>
        <authorList>
            <consortium name="US DOE Joint Genome Institute (JGI-PGF)"/>
            <person name="Walter F."/>
            <person name="Albersmeier A."/>
            <person name="Kalinowski J."/>
            <person name="Ruckert C."/>
        </authorList>
    </citation>
    <scope>NUCLEOTIDE SEQUENCE</scope>
    <source>
        <strain evidence="1">KCTC 12113</strain>
    </source>
</reference>
<accession>A0A918J0X4</accession>
<dbReference type="Proteomes" id="UP000634668">
    <property type="component" value="Unassembled WGS sequence"/>
</dbReference>
<comment type="caution">
    <text evidence="1">The sequence shown here is derived from an EMBL/GenBank/DDBJ whole genome shotgun (WGS) entry which is preliminary data.</text>
</comment>
<dbReference type="RefSeq" id="WP_051315665.1">
    <property type="nucleotide sequence ID" value="NZ_BMWP01000020.1"/>
</dbReference>
<proteinExistence type="predicted"/>
<name>A0A918J0X4_9FLAO</name>
<protein>
    <submittedName>
        <fullName evidence="1">Uncharacterized protein</fullName>
    </submittedName>
</protein>
<evidence type="ECO:0000313" key="1">
    <source>
        <dbReference type="EMBL" id="GGW41373.1"/>
    </source>
</evidence>